<keyword evidence="2" id="KW-1185">Reference proteome</keyword>
<protein>
    <recommendedName>
        <fullName evidence="3">Carboxypeptidase regulatory-like domain-containing protein</fullName>
    </recommendedName>
</protein>
<gene>
    <name evidence="1" type="ORF">GCM10009433_01620</name>
</gene>
<evidence type="ECO:0000313" key="2">
    <source>
        <dbReference type="Proteomes" id="UP001500185"/>
    </source>
</evidence>
<organism evidence="1 2">
    <name type="scientific">Psychroflexus lacisalsi</name>
    <dbReference type="NCBI Taxonomy" id="503928"/>
    <lineage>
        <taxon>Bacteria</taxon>
        <taxon>Pseudomonadati</taxon>
        <taxon>Bacteroidota</taxon>
        <taxon>Flavobacteriia</taxon>
        <taxon>Flavobacteriales</taxon>
        <taxon>Flavobacteriaceae</taxon>
        <taxon>Psychroflexus</taxon>
    </lineage>
</organism>
<evidence type="ECO:0000313" key="1">
    <source>
        <dbReference type="EMBL" id="GAA0751518.1"/>
    </source>
</evidence>
<sequence length="90" mass="10270">MPKLFPSLLIFILFIGVTSAQSIQLDGFITDSLQNPLVNTNVIATPLQEVNAQIKFSISSSKGEYRLKLESNLPYLIKVRYLRMRKKEIQ</sequence>
<name>A0ABN1K1F8_9FLAO</name>
<reference evidence="1 2" key="1">
    <citation type="journal article" date="2019" name="Int. J. Syst. Evol. Microbiol.">
        <title>The Global Catalogue of Microorganisms (GCM) 10K type strain sequencing project: providing services to taxonomists for standard genome sequencing and annotation.</title>
        <authorList>
            <consortium name="The Broad Institute Genomics Platform"/>
            <consortium name="The Broad Institute Genome Sequencing Center for Infectious Disease"/>
            <person name="Wu L."/>
            <person name="Ma J."/>
        </authorList>
    </citation>
    <scope>NUCLEOTIDE SEQUENCE [LARGE SCALE GENOMIC DNA]</scope>
    <source>
        <strain evidence="1 2">JCM 16231</strain>
    </source>
</reference>
<proteinExistence type="predicted"/>
<accession>A0ABN1K1F8</accession>
<dbReference type="RefSeq" id="WP_224455123.1">
    <property type="nucleotide sequence ID" value="NZ_BAAAGG010000002.1"/>
</dbReference>
<comment type="caution">
    <text evidence="1">The sequence shown here is derived from an EMBL/GenBank/DDBJ whole genome shotgun (WGS) entry which is preliminary data.</text>
</comment>
<dbReference type="EMBL" id="BAAAGG010000002">
    <property type="protein sequence ID" value="GAA0751518.1"/>
    <property type="molecule type" value="Genomic_DNA"/>
</dbReference>
<dbReference type="Proteomes" id="UP001500185">
    <property type="component" value="Unassembled WGS sequence"/>
</dbReference>
<evidence type="ECO:0008006" key="3">
    <source>
        <dbReference type="Google" id="ProtNLM"/>
    </source>
</evidence>